<dbReference type="Gene3D" id="3.40.630.30">
    <property type="match status" value="1"/>
</dbReference>
<organism evidence="2 3">
    <name type="scientific">Paenibacillus agilis</name>
    <dbReference type="NCBI Taxonomy" id="3020863"/>
    <lineage>
        <taxon>Bacteria</taxon>
        <taxon>Bacillati</taxon>
        <taxon>Bacillota</taxon>
        <taxon>Bacilli</taxon>
        <taxon>Bacillales</taxon>
        <taxon>Paenibacillaceae</taxon>
        <taxon>Paenibacillus</taxon>
    </lineage>
</organism>
<dbReference type="RefSeq" id="WP_144988329.1">
    <property type="nucleotide sequence ID" value="NZ_VNJK01000001.1"/>
</dbReference>
<keyword evidence="3" id="KW-1185">Reference proteome</keyword>
<comment type="caution">
    <text evidence="2">The sequence shown here is derived from an EMBL/GenBank/DDBJ whole genome shotgun (WGS) entry which is preliminary data.</text>
</comment>
<gene>
    <name evidence="2" type="ORF">FPZ44_06110</name>
</gene>
<dbReference type="CDD" id="cd04301">
    <property type="entry name" value="NAT_SF"/>
    <property type="match status" value="1"/>
</dbReference>
<proteinExistence type="predicted"/>
<dbReference type="OrthoDB" id="6382410at2"/>
<dbReference type="SUPFAM" id="SSF55729">
    <property type="entry name" value="Acyl-CoA N-acyltransferases (Nat)"/>
    <property type="match status" value="1"/>
</dbReference>
<dbReference type="InterPro" id="IPR016181">
    <property type="entry name" value="Acyl_CoA_acyltransferase"/>
</dbReference>
<protein>
    <submittedName>
        <fullName evidence="2">GNAT family N-acetyltransferase</fullName>
    </submittedName>
</protein>
<dbReference type="Pfam" id="PF00583">
    <property type="entry name" value="Acetyltransf_1"/>
    <property type="match status" value="1"/>
</dbReference>
<dbReference type="EMBL" id="VNJK01000001">
    <property type="protein sequence ID" value="TVX92657.1"/>
    <property type="molecule type" value="Genomic_DNA"/>
</dbReference>
<evidence type="ECO:0000313" key="3">
    <source>
        <dbReference type="Proteomes" id="UP000318102"/>
    </source>
</evidence>
<dbReference type="AlphaFoldDB" id="A0A559IYJ1"/>
<dbReference type="PROSITE" id="PS51186">
    <property type="entry name" value="GNAT"/>
    <property type="match status" value="1"/>
</dbReference>
<dbReference type="GO" id="GO:0016747">
    <property type="term" value="F:acyltransferase activity, transferring groups other than amino-acyl groups"/>
    <property type="evidence" value="ECO:0007669"/>
    <property type="project" value="InterPro"/>
</dbReference>
<feature type="domain" description="N-acetyltransferase" evidence="1">
    <location>
        <begin position="10"/>
        <end position="169"/>
    </location>
</feature>
<dbReference type="Proteomes" id="UP000318102">
    <property type="component" value="Unassembled WGS sequence"/>
</dbReference>
<evidence type="ECO:0000313" key="2">
    <source>
        <dbReference type="EMBL" id="TVX92657.1"/>
    </source>
</evidence>
<accession>A0A559IYJ1</accession>
<name>A0A559IYJ1_9BACL</name>
<evidence type="ECO:0000259" key="1">
    <source>
        <dbReference type="PROSITE" id="PS51186"/>
    </source>
</evidence>
<dbReference type="InterPro" id="IPR000182">
    <property type="entry name" value="GNAT_dom"/>
</dbReference>
<sequence length="169" mass="19980">MKRVEENVCIDVSPASIEESHEILKLLKGAASWIQAKGINQWHPDEIHLEHIHEFFHNGCEFYLARMNEVIVETLFICWSDPIVWEELDDEQSGYIHKFAVNRDYVGLGIGSQLLSWAEQYIRDKGKKIRLDCMAENHRLNQYYVECGYKYVKRLEWGNGWKISLYEKD</sequence>
<reference evidence="2 3" key="1">
    <citation type="submission" date="2019-07" db="EMBL/GenBank/DDBJ databases">
        <authorList>
            <person name="Kim J."/>
        </authorList>
    </citation>
    <scope>NUCLEOTIDE SEQUENCE [LARGE SCALE GENOMIC DNA]</scope>
    <source>
        <strain evidence="2 3">N4</strain>
    </source>
</reference>